<feature type="region of interest" description="Disordered" evidence="1">
    <location>
        <begin position="819"/>
        <end position="870"/>
    </location>
</feature>
<feature type="region of interest" description="Disordered" evidence="1">
    <location>
        <begin position="1146"/>
        <end position="1193"/>
    </location>
</feature>
<feature type="compositionally biased region" description="Polar residues" evidence="1">
    <location>
        <begin position="544"/>
        <end position="566"/>
    </location>
</feature>
<dbReference type="Proteomes" id="UP000050741">
    <property type="component" value="Unassembled WGS sequence"/>
</dbReference>
<reference evidence="3" key="3">
    <citation type="submission" date="2016-06" db="UniProtKB">
        <authorList>
            <consortium name="WormBaseParasite"/>
        </authorList>
    </citation>
    <scope>IDENTIFICATION</scope>
</reference>
<feature type="compositionally biased region" description="Basic and acidic residues" evidence="1">
    <location>
        <begin position="1313"/>
        <end position="1325"/>
    </location>
</feature>
<feature type="compositionally biased region" description="Basic and acidic residues" evidence="1">
    <location>
        <begin position="229"/>
        <end position="240"/>
    </location>
</feature>
<organism evidence="2 3">
    <name type="scientific">Globodera pallida</name>
    <name type="common">Potato cyst nematode worm</name>
    <name type="synonym">Heterodera pallida</name>
    <dbReference type="NCBI Taxonomy" id="36090"/>
    <lineage>
        <taxon>Eukaryota</taxon>
        <taxon>Metazoa</taxon>
        <taxon>Ecdysozoa</taxon>
        <taxon>Nematoda</taxon>
        <taxon>Chromadorea</taxon>
        <taxon>Rhabditida</taxon>
        <taxon>Tylenchina</taxon>
        <taxon>Tylenchomorpha</taxon>
        <taxon>Tylenchoidea</taxon>
        <taxon>Heteroderidae</taxon>
        <taxon>Heteroderinae</taxon>
        <taxon>Globodera</taxon>
    </lineage>
</organism>
<accession>A0A183C337</accession>
<feature type="region of interest" description="Disordered" evidence="1">
    <location>
        <begin position="523"/>
        <end position="566"/>
    </location>
</feature>
<feature type="compositionally biased region" description="Basic and acidic residues" evidence="1">
    <location>
        <begin position="459"/>
        <end position="469"/>
    </location>
</feature>
<feature type="compositionally biased region" description="Pro residues" evidence="1">
    <location>
        <begin position="390"/>
        <end position="399"/>
    </location>
</feature>
<feature type="compositionally biased region" description="Basic and acidic residues" evidence="1">
    <location>
        <begin position="861"/>
        <end position="870"/>
    </location>
</feature>
<feature type="compositionally biased region" description="Basic and acidic residues" evidence="1">
    <location>
        <begin position="1146"/>
        <end position="1160"/>
    </location>
</feature>
<sequence length="1360" mass="150537">MAGADSFRAQTEQAAIKIVTPFYKLGEKPSAEVQLGSSVADLSARFARADSDYKAERSAEHFRLQIIEPKVISHAHIPAHATRDYARRHLITDFPSLHGKRSFIDLEAIEQRKLRQQRQLPEAGDRDRDLDKFLKVREEKEQWKTPWPAPKPDDESLRELDRLRHNIDQLQKASMRRSKSLDELRPVKAEQLPLPPPLPLRRTILETLPTNIIVVGVPEVPDGAAGADAARRGSGDGERVRHPRLPPPHPKPQRRRRTKRVGVRRTVFSTRQEEKSSSSTNTQSNGVVRTGPLLGDRGEIGITGGGGDDDAEEQRALYEAMQRNLALHRQPSPHPDLYPSVPFNGPFFRLHELSPDGRASRPLTALPSGAAVSKTMPTTPSYHHHNTLPPASPRRPPPGRTTVAVSNNGTAPPPPPPPPGWTTRQLQEQRPDNHRLQQQEDEGEEEGLVVVWPPFPGQDNDHQQRRPKPEVPPPKNVRDNAQEYARQERMQAEAERQRAERDARLREKQFQAVKLQQDQLTRLATQQQASPADTGIGASEPEQHATSTSASSANRPGTSHSQSQLLTPSVAAVRVYETRPMAPDAGDAYDARFMTHPNAADEFAYDARFTPAANGAAATYDMMQQSPGSITWRRTYVVDTEHVDERNEILTSEERLARDRFEIDLLRRRAQFIEKPEQPVEIRRTGKRWQPPPEKPYRWPNPSTVAVPVEDYGPLSVQVNGNAVDEHRWVPVVRQPVFKSETRDFVPDEPEQQIKGHGAGPLEDVVQRQTAGVVVPSPDGSHRPKAEFGGARKPPAGGFIPHAPNVIVRRARTRALHPEELAAGSASDAMPRRRRHATGGSAGRVRHASAAARSVTGDMYHPTEDDAEYHPDEDWEAVAPPRQQQQQQRRATTVVTIDANRAAAAPGPTMNGVDRGGDDDPYQEEEMLYTEELPRHTSTVVSLGPLPRTDVRRTIRALEGAIFTRRARPIPKAEPPGIKLEPFESPMPPHYKEQIRDLLDSSRSSSTSAAHLQQQESRHSGYVTFNAASSFSPRSLVMVNAPDVAMLPEASPEGMLLRVRTSIGGAASSSESHASTSSQQHQLRQNGSVVVNGCAKVCALLHERAVVKVEAPPPIVRRSPVRREVVEVRREVVKAAAAPTIKHTVHRVEEKKRTEEVERRVLRKERRHKSRRMHRSHHSSSGGGAHQQEYNYGSWGGGSRGGYRSSSASRASRGAYLNGHGYGGGGGGGTMERHLPITYEGGGGGTRSVRSGGGGFDSSASDRYYAGGGGGGTQQQQQHARYGSLSDSLRHGDLKYAPNANCATTSQSTRTRATSDAKARGHDEPMNNNNNNNRRQQQLMDGSDVTNHHERIKFREDTNN</sequence>
<evidence type="ECO:0000313" key="2">
    <source>
        <dbReference type="Proteomes" id="UP000050741"/>
    </source>
</evidence>
<feature type="region of interest" description="Disordered" evidence="1">
    <location>
        <begin position="370"/>
        <end position="480"/>
    </location>
</feature>
<feature type="region of interest" description="Disordered" evidence="1">
    <location>
        <begin position="1227"/>
        <end position="1360"/>
    </location>
</feature>
<feature type="compositionally biased region" description="Basic and acidic residues" evidence="1">
    <location>
        <begin position="427"/>
        <end position="438"/>
    </location>
</feature>
<feature type="compositionally biased region" description="Low complexity" evidence="1">
    <location>
        <begin position="1327"/>
        <end position="1338"/>
    </location>
</feature>
<evidence type="ECO:0000313" key="3">
    <source>
        <dbReference type="WBParaSite" id="GPLIN_000728100"/>
    </source>
</evidence>
<proteinExistence type="predicted"/>
<feature type="region of interest" description="Disordered" evidence="1">
    <location>
        <begin position="221"/>
        <end position="310"/>
    </location>
</feature>
<keyword evidence="2" id="KW-1185">Reference proteome</keyword>
<reference evidence="2" key="2">
    <citation type="submission" date="2014-05" db="EMBL/GenBank/DDBJ databases">
        <title>The genome and life-stage specific transcriptomes of Globodera pallida elucidate key aspects of plant parasitism by a cyst nematode.</title>
        <authorList>
            <person name="Cotton J.A."/>
            <person name="Lilley C.J."/>
            <person name="Jones L.M."/>
            <person name="Kikuchi T."/>
            <person name="Reid A.J."/>
            <person name="Thorpe P."/>
            <person name="Tsai I.J."/>
            <person name="Beasley H."/>
            <person name="Blok V."/>
            <person name="Cock P.J.A."/>
            <person name="Van den Akker S.E."/>
            <person name="Holroyd N."/>
            <person name="Hunt M."/>
            <person name="Mantelin S."/>
            <person name="Naghra H."/>
            <person name="Pain A."/>
            <person name="Palomares-Rius J.E."/>
            <person name="Zarowiecki M."/>
            <person name="Berriman M."/>
            <person name="Jones J.T."/>
            <person name="Urwin P.E."/>
        </authorList>
    </citation>
    <scope>NUCLEOTIDE SEQUENCE [LARGE SCALE GENOMIC DNA]</scope>
    <source>
        <strain evidence="2">Lindley</strain>
    </source>
</reference>
<evidence type="ECO:0000256" key="1">
    <source>
        <dbReference type="SAM" id="MobiDB-lite"/>
    </source>
</evidence>
<feature type="compositionally biased region" description="Basic residues" evidence="1">
    <location>
        <begin position="1161"/>
        <end position="1178"/>
    </location>
</feature>
<feature type="compositionally biased region" description="Basic and acidic residues" evidence="1">
    <location>
        <begin position="1346"/>
        <end position="1360"/>
    </location>
</feature>
<reference evidence="2" key="1">
    <citation type="submission" date="2013-12" db="EMBL/GenBank/DDBJ databases">
        <authorList>
            <person name="Aslett M."/>
        </authorList>
    </citation>
    <scope>NUCLEOTIDE SEQUENCE [LARGE SCALE GENOMIC DNA]</scope>
    <source>
        <strain evidence="2">Lindley</strain>
    </source>
</reference>
<feature type="compositionally biased region" description="Polar residues" evidence="1">
    <location>
        <begin position="277"/>
        <end position="287"/>
    </location>
</feature>
<feature type="compositionally biased region" description="Low complexity" evidence="1">
    <location>
        <begin position="1303"/>
        <end position="1312"/>
    </location>
</feature>
<protein>
    <submittedName>
        <fullName evidence="3">PEHE domain-containing protein</fullName>
    </submittedName>
</protein>
<dbReference type="WBParaSite" id="GPLIN_000728100">
    <property type="protein sequence ID" value="GPLIN_000728100"/>
    <property type="gene ID" value="GPLIN_000728100"/>
</dbReference>
<feature type="region of interest" description="Disordered" evidence="1">
    <location>
        <begin position="774"/>
        <end position="802"/>
    </location>
</feature>
<feature type="compositionally biased region" description="Pro residues" evidence="1">
    <location>
        <begin position="411"/>
        <end position="420"/>
    </location>
</feature>
<feature type="compositionally biased region" description="Gly residues" evidence="1">
    <location>
        <begin position="1240"/>
        <end position="1256"/>
    </location>
</feature>
<name>A0A183C337_GLOPA</name>
<feature type="region of interest" description="Disordered" evidence="1">
    <location>
        <begin position="998"/>
        <end position="1019"/>
    </location>
</feature>
<feature type="compositionally biased region" description="Basic residues" evidence="1">
    <location>
        <begin position="251"/>
        <end position="263"/>
    </location>
</feature>